<keyword evidence="1" id="KW-1133">Transmembrane helix</keyword>
<accession>A0A2T2N491</accession>
<dbReference type="EMBL" id="KZ678152">
    <property type="protein sequence ID" value="PSN59838.1"/>
    <property type="molecule type" value="Genomic_DNA"/>
</dbReference>
<organism evidence="2 3">
    <name type="scientific">Corynespora cassiicola Philippines</name>
    <dbReference type="NCBI Taxonomy" id="1448308"/>
    <lineage>
        <taxon>Eukaryota</taxon>
        <taxon>Fungi</taxon>
        <taxon>Dikarya</taxon>
        <taxon>Ascomycota</taxon>
        <taxon>Pezizomycotina</taxon>
        <taxon>Dothideomycetes</taxon>
        <taxon>Pleosporomycetidae</taxon>
        <taxon>Pleosporales</taxon>
        <taxon>Corynesporascaceae</taxon>
        <taxon>Corynespora</taxon>
    </lineage>
</organism>
<dbReference type="OrthoDB" id="1577640at2759"/>
<reference evidence="2 3" key="1">
    <citation type="journal article" date="2018" name="Front. Microbiol.">
        <title>Genome-Wide Analysis of Corynespora cassiicola Leaf Fall Disease Putative Effectors.</title>
        <authorList>
            <person name="Lopez D."/>
            <person name="Ribeiro S."/>
            <person name="Label P."/>
            <person name="Fumanal B."/>
            <person name="Venisse J.S."/>
            <person name="Kohler A."/>
            <person name="de Oliveira R.R."/>
            <person name="Labutti K."/>
            <person name="Lipzen A."/>
            <person name="Lail K."/>
            <person name="Bauer D."/>
            <person name="Ohm R.A."/>
            <person name="Barry K.W."/>
            <person name="Spatafora J."/>
            <person name="Grigoriev I.V."/>
            <person name="Martin F.M."/>
            <person name="Pujade-Renaud V."/>
        </authorList>
    </citation>
    <scope>NUCLEOTIDE SEQUENCE [LARGE SCALE GENOMIC DNA]</scope>
    <source>
        <strain evidence="2 3">Philippines</strain>
    </source>
</reference>
<keyword evidence="1" id="KW-0812">Transmembrane</keyword>
<sequence>MNNVPAYTCYSRFIIKQTHESLRPSPVFVHRYPKHHVSHSYSLRDLNDFHGKGSVSYGFEWYELTFVASYTTQNGLTVLCFDIPVHMKMALKKSFQEDGACADIQDPYAMLVRIMEQVITLYDDSIWAIRNHVCLSEATRPDEPDYPLLHEIARHAIHVGETLAVALETIETIQQQHLEFREMQVDDDKAGRTRQIRISNALRSQHGILKALMNRCESNTQRVQNEIALAFNIGAQRESRIQARMAEAAAKETTSMKAIALVTMTFLPATFVSVRPTLILLLMTRSRDMR</sequence>
<gene>
    <name evidence="2" type="ORF">BS50DRAFT_626411</name>
</gene>
<dbReference type="AlphaFoldDB" id="A0A2T2N491"/>
<dbReference type="Proteomes" id="UP000240883">
    <property type="component" value="Unassembled WGS sequence"/>
</dbReference>
<feature type="transmembrane region" description="Helical" evidence="1">
    <location>
        <begin position="258"/>
        <end position="283"/>
    </location>
</feature>
<keyword evidence="1" id="KW-0472">Membrane</keyword>
<name>A0A2T2N491_CORCC</name>
<proteinExistence type="predicted"/>
<evidence type="ECO:0000313" key="2">
    <source>
        <dbReference type="EMBL" id="PSN59838.1"/>
    </source>
</evidence>
<keyword evidence="3" id="KW-1185">Reference proteome</keyword>
<dbReference type="STRING" id="1448308.A0A2T2N491"/>
<protein>
    <submittedName>
        <fullName evidence="2">Uncharacterized protein</fullName>
    </submittedName>
</protein>
<evidence type="ECO:0000256" key="1">
    <source>
        <dbReference type="SAM" id="Phobius"/>
    </source>
</evidence>
<evidence type="ECO:0000313" key="3">
    <source>
        <dbReference type="Proteomes" id="UP000240883"/>
    </source>
</evidence>